<accession>A0A1S2L9H9</accession>
<proteinExistence type="predicted"/>
<evidence type="ECO:0000313" key="1">
    <source>
        <dbReference type="EMBL" id="OIJ09148.1"/>
    </source>
</evidence>
<dbReference type="RefSeq" id="WP_071314629.1">
    <property type="nucleotide sequence ID" value="NZ_MLQQ01000047.1"/>
</dbReference>
<organism evidence="1 2">
    <name type="scientific">Anaerobacillus arseniciselenatis</name>
    <dbReference type="NCBI Taxonomy" id="85682"/>
    <lineage>
        <taxon>Bacteria</taxon>
        <taxon>Bacillati</taxon>
        <taxon>Bacillota</taxon>
        <taxon>Bacilli</taxon>
        <taxon>Bacillales</taxon>
        <taxon>Bacillaceae</taxon>
        <taxon>Anaerobacillus</taxon>
    </lineage>
</organism>
<reference evidence="1 2" key="1">
    <citation type="submission" date="2016-10" db="EMBL/GenBank/DDBJ databases">
        <title>Draft genome sequences of four alkaliphilic bacteria belonging to the Anaerobacillus genus.</title>
        <authorList>
            <person name="Bassil N.M."/>
            <person name="Lloyd J.R."/>
        </authorList>
    </citation>
    <scope>NUCLEOTIDE SEQUENCE [LARGE SCALE GENOMIC DNA]</scope>
    <source>
        <strain evidence="1 2">DSM 15340</strain>
    </source>
</reference>
<sequence length="111" mass="13045">MSKHWKDDQIHLLKAIPAYRMMIAGKPEKEAQQITKEFAETLRTNNVELHHRSVQSINERLPYLENLLAGVFEPQNYAQKDQHLYYSKPRVDDGREPILCNTRHSYNGAIR</sequence>
<dbReference type="Proteomes" id="UP000180098">
    <property type="component" value="Unassembled WGS sequence"/>
</dbReference>
<evidence type="ECO:0000313" key="2">
    <source>
        <dbReference type="Proteomes" id="UP000180098"/>
    </source>
</evidence>
<keyword evidence="2" id="KW-1185">Reference proteome</keyword>
<dbReference type="AlphaFoldDB" id="A0A1S2L9H9"/>
<protein>
    <submittedName>
        <fullName evidence="1">Uncharacterized protein</fullName>
    </submittedName>
</protein>
<name>A0A1S2L9H9_9BACI</name>
<dbReference type="OrthoDB" id="2866480at2"/>
<comment type="caution">
    <text evidence="1">The sequence shown here is derived from an EMBL/GenBank/DDBJ whole genome shotgun (WGS) entry which is preliminary data.</text>
</comment>
<gene>
    <name evidence="1" type="ORF">BKP35_17260</name>
</gene>
<dbReference type="EMBL" id="MLQQ01000047">
    <property type="protein sequence ID" value="OIJ09148.1"/>
    <property type="molecule type" value="Genomic_DNA"/>
</dbReference>